<feature type="transmembrane region" description="Helical" evidence="1">
    <location>
        <begin position="37"/>
        <end position="55"/>
    </location>
</feature>
<dbReference type="EMBL" id="AGXS01000015">
    <property type="protein sequence ID" value="EIY52635.1"/>
    <property type="molecule type" value="Genomic_DNA"/>
</dbReference>
<organism evidence="2 3">
    <name type="scientific">Bacteroides nordii CL02T12C05</name>
    <dbReference type="NCBI Taxonomy" id="997884"/>
    <lineage>
        <taxon>Bacteria</taxon>
        <taxon>Pseudomonadati</taxon>
        <taxon>Bacteroidota</taxon>
        <taxon>Bacteroidia</taxon>
        <taxon>Bacteroidales</taxon>
        <taxon>Bacteroidaceae</taxon>
        <taxon>Bacteroides</taxon>
    </lineage>
</organism>
<keyword evidence="1" id="KW-0472">Membrane</keyword>
<name>I8XNZ2_9BACE</name>
<evidence type="ECO:0000313" key="3">
    <source>
        <dbReference type="Proteomes" id="UP000003089"/>
    </source>
</evidence>
<dbReference type="HOGENOM" id="CLU_2582412_0_0_10"/>
<comment type="caution">
    <text evidence="2">The sequence shown here is derived from an EMBL/GenBank/DDBJ whole genome shotgun (WGS) entry which is preliminary data.</text>
</comment>
<reference evidence="2 3" key="1">
    <citation type="submission" date="2012-02" db="EMBL/GenBank/DDBJ databases">
        <title>The Genome Sequence of Bacteroides nordii CL02T12C05.</title>
        <authorList>
            <consortium name="The Broad Institute Genome Sequencing Platform"/>
            <person name="Earl A."/>
            <person name="Ward D."/>
            <person name="Feldgarden M."/>
            <person name="Gevers D."/>
            <person name="Zitomersky N.L."/>
            <person name="Coyne M.J."/>
            <person name="Comstock L.E."/>
            <person name="Young S.K."/>
            <person name="Zeng Q."/>
            <person name="Gargeya S."/>
            <person name="Fitzgerald M."/>
            <person name="Haas B."/>
            <person name="Abouelleil A."/>
            <person name="Alvarado L."/>
            <person name="Arachchi H.M."/>
            <person name="Berlin A."/>
            <person name="Chapman S.B."/>
            <person name="Gearin G."/>
            <person name="Goldberg J."/>
            <person name="Griggs A."/>
            <person name="Gujja S."/>
            <person name="Hansen M."/>
            <person name="Heiman D."/>
            <person name="Howarth C."/>
            <person name="Larimer J."/>
            <person name="Lui A."/>
            <person name="MacDonald P.J.P."/>
            <person name="McCowen C."/>
            <person name="Montmayeur A."/>
            <person name="Murphy C."/>
            <person name="Neiman D."/>
            <person name="Pearson M."/>
            <person name="Priest M."/>
            <person name="Roberts A."/>
            <person name="Saif S."/>
            <person name="Shea T."/>
            <person name="Sisk P."/>
            <person name="Stolte C."/>
            <person name="Sykes S."/>
            <person name="Wortman J."/>
            <person name="Nusbaum C."/>
            <person name="Birren B."/>
        </authorList>
    </citation>
    <scope>NUCLEOTIDE SEQUENCE [LARGE SCALE GENOMIC DNA]</scope>
    <source>
        <strain evidence="2 3">CL02T12C05</strain>
    </source>
</reference>
<proteinExistence type="predicted"/>
<protein>
    <submittedName>
        <fullName evidence="2">Uncharacterized protein</fullName>
    </submittedName>
</protein>
<evidence type="ECO:0000313" key="2">
    <source>
        <dbReference type="EMBL" id="EIY52635.1"/>
    </source>
</evidence>
<keyword evidence="3" id="KW-1185">Reference proteome</keyword>
<sequence>MSRKKNSLNPLQYVSNGMYTAFFDWNGTPSFDIKLKIIFIIWIYRNLCTFAVSYLRKCSIKRRNTHGCQIVTSTAEKSRL</sequence>
<evidence type="ECO:0000256" key="1">
    <source>
        <dbReference type="SAM" id="Phobius"/>
    </source>
</evidence>
<accession>I8XNZ2</accession>
<dbReference type="AlphaFoldDB" id="I8XNZ2"/>
<keyword evidence="1" id="KW-1133">Transmembrane helix</keyword>
<dbReference type="Proteomes" id="UP000003089">
    <property type="component" value="Unassembled WGS sequence"/>
</dbReference>
<keyword evidence="1" id="KW-0812">Transmembrane</keyword>
<dbReference type="STRING" id="997884.HMPREF1068_02182"/>
<gene>
    <name evidence="2" type="ORF">HMPREF1068_02182</name>
</gene>